<keyword evidence="1 3" id="KW-0547">Nucleotide-binding</keyword>
<evidence type="ECO:0000256" key="4">
    <source>
        <dbReference type="SAM" id="Coils"/>
    </source>
</evidence>
<dbReference type="InterPro" id="IPR030379">
    <property type="entry name" value="G_SEPTIN_dom"/>
</dbReference>
<dbReference type="InterPro" id="IPR016491">
    <property type="entry name" value="Septin"/>
</dbReference>
<dbReference type="PROSITE" id="PS51719">
    <property type="entry name" value="G_SEPTIN"/>
    <property type="match status" value="1"/>
</dbReference>
<evidence type="ECO:0000313" key="6">
    <source>
        <dbReference type="EnsemblMetazoa" id="XP_050503016.1"/>
    </source>
</evidence>
<keyword evidence="7" id="KW-1185">Reference proteome</keyword>
<keyword evidence="4" id="KW-0175">Coiled coil</keyword>
<proteinExistence type="inferred from homology"/>
<dbReference type="RefSeq" id="XP_050503016.1">
    <property type="nucleotide sequence ID" value="XM_050647059.1"/>
</dbReference>
<protein>
    <recommendedName>
        <fullName evidence="5">Septin-type G domain-containing protein</fullName>
    </recommendedName>
</protein>
<dbReference type="SUPFAM" id="SSF52540">
    <property type="entry name" value="P-loop containing nucleoside triphosphate hydrolases"/>
    <property type="match status" value="1"/>
</dbReference>
<keyword evidence="2 3" id="KW-0342">GTP-binding</keyword>
<sequence length="345" mass="39955">MAPVDVDTVPVEPQIRNLNLSGHVGFDSLPDQLVSKSVQNGFIFNIMCIGETGLGKSTLMDSLFNTNFESSPSPHSLPTVKLKAHTYELQESNVRLKVNVIPIIAKADTISKTELQKFKSKIIAELQNNGVSIYEFPVDDESVSDINSTMNSHVPFAVIGSTDFIKVGNKMVRARQYPWGTVQVENESHCDFVKLREMLIRTNMEDMREKTHCRHYELYRKKRLEQMGLSDVDEDNKPVSFQQTFEAKRSTHLQELQQKEDEMRQMFVVRVKEKESELKEAEKELHAKFDKLKKDHTEEKKKIEDSRKKLEDEIVEFNRRKSQYQQMGQSHHTLTLGKRLHNKFL</sequence>
<dbReference type="PIRSF" id="PIRSF006698">
    <property type="entry name" value="Septin"/>
    <property type="match status" value="1"/>
</dbReference>
<reference evidence="6" key="1">
    <citation type="submission" date="2025-05" db="UniProtKB">
        <authorList>
            <consortium name="EnsemblMetazoa"/>
        </authorList>
    </citation>
    <scope>IDENTIFICATION</scope>
</reference>
<dbReference type="EnsemblMetazoa" id="XM_050647059.1">
    <property type="protein sequence ID" value="XP_050503016.1"/>
    <property type="gene ID" value="LOC126882235"/>
</dbReference>
<dbReference type="GeneID" id="126882235"/>
<evidence type="ECO:0000256" key="3">
    <source>
        <dbReference type="RuleBase" id="RU004560"/>
    </source>
</evidence>
<dbReference type="InterPro" id="IPR027417">
    <property type="entry name" value="P-loop_NTPase"/>
</dbReference>
<dbReference type="Pfam" id="PF00735">
    <property type="entry name" value="Septin"/>
    <property type="match status" value="1"/>
</dbReference>
<name>A0ABM5JYK0_DIAVI</name>
<organism evidence="6 7">
    <name type="scientific">Diabrotica virgifera virgifera</name>
    <name type="common">western corn rootworm</name>
    <dbReference type="NCBI Taxonomy" id="50390"/>
    <lineage>
        <taxon>Eukaryota</taxon>
        <taxon>Metazoa</taxon>
        <taxon>Ecdysozoa</taxon>
        <taxon>Arthropoda</taxon>
        <taxon>Hexapoda</taxon>
        <taxon>Insecta</taxon>
        <taxon>Pterygota</taxon>
        <taxon>Neoptera</taxon>
        <taxon>Endopterygota</taxon>
        <taxon>Coleoptera</taxon>
        <taxon>Polyphaga</taxon>
        <taxon>Cucujiformia</taxon>
        <taxon>Chrysomeloidea</taxon>
        <taxon>Chrysomelidae</taxon>
        <taxon>Galerucinae</taxon>
        <taxon>Diabroticina</taxon>
        <taxon>Diabroticites</taxon>
        <taxon>Diabrotica</taxon>
    </lineage>
</organism>
<evidence type="ECO:0000256" key="1">
    <source>
        <dbReference type="ARBA" id="ARBA00022741"/>
    </source>
</evidence>
<feature type="coiled-coil region" evidence="4">
    <location>
        <begin position="264"/>
        <end position="327"/>
    </location>
</feature>
<accession>A0ABM5JYK0</accession>
<dbReference type="PANTHER" id="PTHR18884">
    <property type="entry name" value="SEPTIN"/>
    <property type="match status" value="1"/>
</dbReference>
<dbReference type="Proteomes" id="UP001652700">
    <property type="component" value="Unplaced"/>
</dbReference>
<evidence type="ECO:0000313" key="7">
    <source>
        <dbReference type="Proteomes" id="UP001652700"/>
    </source>
</evidence>
<evidence type="ECO:0000256" key="2">
    <source>
        <dbReference type="ARBA" id="ARBA00023134"/>
    </source>
</evidence>
<feature type="domain" description="Septin-type G" evidence="5">
    <location>
        <begin position="1"/>
        <end position="226"/>
    </location>
</feature>
<dbReference type="Gene3D" id="3.40.50.300">
    <property type="entry name" value="P-loop containing nucleotide triphosphate hydrolases"/>
    <property type="match status" value="2"/>
</dbReference>
<evidence type="ECO:0000259" key="5">
    <source>
        <dbReference type="PROSITE" id="PS51719"/>
    </source>
</evidence>
<comment type="similarity">
    <text evidence="3">Belongs to the TRAFAC class TrmE-Era-EngA-EngB-Septin-like GTPase superfamily. Septin GTPase family.</text>
</comment>